<accession>A0ABX3B1Z5</accession>
<gene>
    <name evidence="2" type="ORF">A1Q5_15705</name>
</gene>
<organism evidence="2 3">
    <name type="scientific">Aliivibrio logei 5S-186</name>
    <dbReference type="NCBI Taxonomy" id="626086"/>
    <lineage>
        <taxon>Bacteria</taxon>
        <taxon>Pseudomonadati</taxon>
        <taxon>Pseudomonadota</taxon>
        <taxon>Gammaproteobacteria</taxon>
        <taxon>Vibrionales</taxon>
        <taxon>Vibrionaceae</taxon>
        <taxon>Aliivibrio</taxon>
    </lineage>
</organism>
<keyword evidence="1" id="KW-0732">Signal</keyword>
<proteinExistence type="predicted"/>
<protein>
    <submittedName>
        <fullName evidence="2">Uncharacterized protein</fullName>
    </submittedName>
</protein>
<keyword evidence="3" id="KW-1185">Reference proteome</keyword>
<evidence type="ECO:0000256" key="1">
    <source>
        <dbReference type="SAM" id="SignalP"/>
    </source>
</evidence>
<dbReference type="RefSeq" id="WP_017021978.1">
    <property type="nucleotide sequence ID" value="NZ_AJYJ02000014.1"/>
</dbReference>
<dbReference type="Proteomes" id="UP000095059">
    <property type="component" value="Unassembled WGS sequence"/>
</dbReference>
<evidence type="ECO:0000313" key="3">
    <source>
        <dbReference type="Proteomes" id="UP000095059"/>
    </source>
</evidence>
<feature type="chain" id="PRO_5046443602" evidence="1">
    <location>
        <begin position="20"/>
        <end position="74"/>
    </location>
</feature>
<evidence type="ECO:0000313" key="2">
    <source>
        <dbReference type="EMBL" id="OEF22520.1"/>
    </source>
</evidence>
<reference evidence="2 3" key="1">
    <citation type="journal article" date="2012" name="Science">
        <title>Ecological populations of bacteria act as socially cohesive units of antibiotic production and resistance.</title>
        <authorList>
            <person name="Cordero O.X."/>
            <person name="Wildschutte H."/>
            <person name="Kirkup B."/>
            <person name="Proehl S."/>
            <person name="Ngo L."/>
            <person name="Hussain F."/>
            <person name="Le Roux F."/>
            <person name="Mincer T."/>
            <person name="Polz M.F."/>
        </authorList>
    </citation>
    <scope>NUCLEOTIDE SEQUENCE [LARGE SCALE GENOMIC DNA]</scope>
    <source>
        <strain evidence="2 3">5S-186</strain>
    </source>
</reference>
<sequence length="74" mass="8153">MRNLLLLIVLLTTSSLSIAATTLTWIGKVPSISCADNPVSNKIELKELQNQCHNDIMIDKNTNKENKAIAAFNL</sequence>
<dbReference type="EMBL" id="AJYJ02000014">
    <property type="protein sequence ID" value="OEF22520.1"/>
    <property type="molecule type" value="Genomic_DNA"/>
</dbReference>
<comment type="caution">
    <text evidence="2">The sequence shown here is derived from an EMBL/GenBank/DDBJ whole genome shotgun (WGS) entry which is preliminary data.</text>
</comment>
<name>A0ABX3B1Z5_ALILO</name>
<feature type="signal peptide" evidence="1">
    <location>
        <begin position="1"/>
        <end position="19"/>
    </location>
</feature>